<dbReference type="EMBL" id="BSXW01000670">
    <property type="protein sequence ID" value="GMF27646.1"/>
    <property type="molecule type" value="Genomic_DNA"/>
</dbReference>
<dbReference type="Gene3D" id="3.80.10.10">
    <property type="entry name" value="Ribonuclease Inhibitor"/>
    <property type="match status" value="1"/>
</dbReference>
<keyword evidence="2" id="KW-1185">Reference proteome</keyword>
<protein>
    <submittedName>
        <fullName evidence="1">Unnamed protein product</fullName>
    </submittedName>
</protein>
<reference evidence="1" key="1">
    <citation type="submission" date="2023-04" db="EMBL/GenBank/DDBJ databases">
        <title>Phytophthora lilii NBRC 32176.</title>
        <authorList>
            <person name="Ichikawa N."/>
            <person name="Sato H."/>
            <person name="Tonouchi N."/>
        </authorList>
    </citation>
    <scope>NUCLEOTIDE SEQUENCE</scope>
    <source>
        <strain evidence="1">NBRC 32176</strain>
    </source>
</reference>
<gene>
    <name evidence="1" type="ORF">Plil01_001158000</name>
</gene>
<evidence type="ECO:0000313" key="1">
    <source>
        <dbReference type="EMBL" id="GMF27646.1"/>
    </source>
</evidence>
<dbReference type="AlphaFoldDB" id="A0A9W6U796"/>
<proteinExistence type="predicted"/>
<comment type="caution">
    <text evidence="1">The sequence shown here is derived from an EMBL/GenBank/DDBJ whole genome shotgun (WGS) entry which is preliminary data.</text>
</comment>
<accession>A0A9W6U796</accession>
<dbReference type="Proteomes" id="UP001165083">
    <property type="component" value="Unassembled WGS sequence"/>
</dbReference>
<name>A0A9W6U796_9STRA</name>
<evidence type="ECO:0000313" key="2">
    <source>
        <dbReference type="Proteomes" id="UP001165083"/>
    </source>
</evidence>
<dbReference type="OrthoDB" id="124258at2759"/>
<sequence>MKFCPKIKYLDGYAEVCAYGDAQCKEMWSISLQTWEAFNATCTNLRDFSWAVVPFADPFFQVFGQHVKPRLETLSLSANMSWDYARYFQECDGSIVWPNRNAGARNEGDPRPGYSLLASELSVVLIACPALTSLSIEVHQLQNGRSPYVNTDLYGDKLWESVAEHCPLLESITISDCSGYEVFDVKSIETLTDRTLVTFASMTSLLSVNMAPARLTGQGIFEYTSRVSKIGEPSKSKRTLELRVGGHQRSRFAVPSFYAVIVDLLKLLSEISEEALGAAFYQKPQIYIANPYKSRVDRSWCEPYMRNELKPLLEAVKEKHPSLGLGVHLLGLKENRFSRIDFITLNWRP</sequence>
<organism evidence="1 2">
    <name type="scientific">Phytophthora lilii</name>
    <dbReference type="NCBI Taxonomy" id="2077276"/>
    <lineage>
        <taxon>Eukaryota</taxon>
        <taxon>Sar</taxon>
        <taxon>Stramenopiles</taxon>
        <taxon>Oomycota</taxon>
        <taxon>Peronosporomycetes</taxon>
        <taxon>Peronosporales</taxon>
        <taxon>Peronosporaceae</taxon>
        <taxon>Phytophthora</taxon>
    </lineage>
</organism>
<dbReference type="InterPro" id="IPR032675">
    <property type="entry name" value="LRR_dom_sf"/>
</dbReference>
<dbReference type="SUPFAM" id="SSF52047">
    <property type="entry name" value="RNI-like"/>
    <property type="match status" value="1"/>
</dbReference>